<dbReference type="AlphaFoldDB" id="A0A5D4U692"/>
<evidence type="ECO:0000313" key="2">
    <source>
        <dbReference type="EMBL" id="TYS82846.1"/>
    </source>
</evidence>
<dbReference type="EMBL" id="VTEW01000003">
    <property type="protein sequence ID" value="TYS82846.1"/>
    <property type="molecule type" value="Genomic_DNA"/>
</dbReference>
<dbReference type="RefSeq" id="WP_148990970.1">
    <property type="nucleotide sequence ID" value="NZ_VTEW01000003.1"/>
</dbReference>
<evidence type="ECO:0000313" key="3">
    <source>
        <dbReference type="Proteomes" id="UP000325054"/>
    </source>
</evidence>
<proteinExistence type="predicted"/>
<accession>A0A5D4U692</accession>
<comment type="caution">
    <text evidence="2">The sequence shown here is derived from an EMBL/GenBank/DDBJ whole genome shotgun (WGS) entry which is preliminary data.</text>
</comment>
<protein>
    <recommendedName>
        <fullName evidence="4">DUF5673 domain-containing protein</fullName>
    </recommendedName>
</protein>
<reference evidence="2 3" key="1">
    <citation type="submission" date="2019-08" db="EMBL/GenBank/DDBJ databases">
        <title>Bacillus genomes from the desert of Cuatro Cienegas, Coahuila.</title>
        <authorList>
            <person name="Olmedo-Alvarez G."/>
        </authorList>
    </citation>
    <scope>NUCLEOTIDE SEQUENCE [LARGE SCALE GENOMIC DNA]</scope>
    <source>
        <strain evidence="2 3">CH451a_14T</strain>
    </source>
</reference>
<feature type="transmembrane region" description="Helical" evidence="1">
    <location>
        <begin position="12"/>
        <end position="28"/>
    </location>
</feature>
<name>A0A5D4U692_9BACI</name>
<evidence type="ECO:0008006" key="4">
    <source>
        <dbReference type="Google" id="ProtNLM"/>
    </source>
</evidence>
<keyword evidence="1" id="KW-1133">Transmembrane helix</keyword>
<sequence>MTYTRVEKGKTTKMLILIFMITSLFFTENSIMNGLRWLLLLFLVLSLWMSYKLNIEEGRIRYGIYLFRFRLYEKIVKSESIKSIIFKRTGWSTKKAVINRRGHNIWVIYYEPAEIYEELESFAAENGIAVKKTRDYKLLEKYY</sequence>
<organism evidence="2 3">
    <name type="scientific">Rossellomorea aquimaris</name>
    <dbReference type="NCBI Taxonomy" id="189382"/>
    <lineage>
        <taxon>Bacteria</taxon>
        <taxon>Bacillati</taxon>
        <taxon>Bacillota</taxon>
        <taxon>Bacilli</taxon>
        <taxon>Bacillales</taxon>
        <taxon>Bacillaceae</taxon>
        <taxon>Rossellomorea</taxon>
    </lineage>
</organism>
<keyword evidence="1" id="KW-0812">Transmembrane</keyword>
<feature type="transmembrane region" description="Helical" evidence="1">
    <location>
        <begin position="34"/>
        <end position="51"/>
    </location>
</feature>
<gene>
    <name evidence="2" type="ORF">FZC80_04730</name>
</gene>
<dbReference type="Proteomes" id="UP000325054">
    <property type="component" value="Unassembled WGS sequence"/>
</dbReference>
<dbReference type="OrthoDB" id="2427324at2"/>
<keyword evidence="1" id="KW-0472">Membrane</keyword>
<evidence type="ECO:0000256" key="1">
    <source>
        <dbReference type="SAM" id="Phobius"/>
    </source>
</evidence>